<feature type="binding site" evidence="9">
    <location>
        <position position="55"/>
    </location>
    <ligand>
        <name>Mg(2+)</name>
        <dbReference type="ChEBI" id="CHEBI:18420"/>
    </ligand>
</feature>
<comment type="caution">
    <text evidence="9">Lacks conserved residue(s) required for the propagation of feature annotation.</text>
</comment>
<dbReference type="EMBL" id="CP014806">
    <property type="protein sequence ID" value="AMW99977.1"/>
    <property type="molecule type" value="Genomic_DNA"/>
</dbReference>
<feature type="binding site" evidence="9">
    <location>
        <position position="17"/>
    </location>
    <ligand>
        <name>Mg(2+)</name>
        <dbReference type="ChEBI" id="CHEBI:18420"/>
    </ligand>
</feature>
<comment type="function">
    <text evidence="9">Catalyzes a mechanistically unusual reaction, the ATP-dependent insertion of CO2 between the N7 and N8 nitrogen atoms of 7,8-diaminopelargonic acid (DAPA, also called 7,8-diammoniononanoate) to form a ureido ring.</text>
</comment>
<comment type="pathway">
    <text evidence="9">Cofactor biosynthesis; biotin biosynthesis; biotin from 7,8-diaminononanoate: step 1/2.</text>
</comment>
<evidence type="ECO:0000256" key="4">
    <source>
        <dbReference type="ARBA" id="ARBA00022741"/>
    </source>
</evidence>
<keyword evidence="3 9" id="KW-0479">Metal-binding</keyword>
<feature type="binding site" evidence="9">
    <location>
        <position position="55"/>
    </location>
    <ligand>
        <name>ATP</name>
        <dbReference type="ChEBI" id="CHEBI:30616"/>
    </ligand>
</feature>
<keyword evidence="6 9" id="KW-0067">ATP-binding</keyword>
<dbReference type="GO" id="GO:0005829">
    <property type="term" value="C:cytosol"/>
    <property type="evidence" value="ECO:0007669"/>
    <property type="project" value="TreeGrafter"/>
</dbReference>
<keyword evidence="1 9" id="KW-0963">Cytoplasm</keyword>
<evidence type="ECO:0000256" key="5">
    <source>
        <dbReference type="ARBA" id="ARBA00022756"/>
    </source>
</evidence>
<dbReference type="EC" id="6.3.3.3" evidence="9"/>
<dbReference type="PIRSF" id="PIRSF006755">
    <property type="entry name" value="DTB_synth"/>
    <property type="match status" value="1"/>
</dbReference>
<dbReference type="AlphaFoldDB" id="A0A143HE05"/>
<comment type="subcellular location">
    <subcellularLocation>
        <location evidence="9">Cytoplasm</location>
    </subcellularLocation>
</comment>
<keyword evidence="4 9" id="KW-0547">Nucleotide-binding</keyword>
<protein>
    <recommendedName>
        <fullName evidence="9">ATP-dependent dethiobiotin synthetase BioD</fullName>
        <ecNumber evidence="9">6.3.3.3</ecNumber>
    </recommendedName>
    <alternativeName>
        <fullName evidence="9">DTB synthetase</fullName>
        <shortName evidence="9">DTBS</shortName>
    </alternativeName>
    <alternativeName>
        <fullName evidence="9">Dethiobiotin synthase</fullName>
    </alternativeName>
</protein>
<evidence type="ECO:0000256" key="9">
    <source>
        <dbReference type="HAMAP-Rule" id="MF_00336"/>
    </source>
</evidence>
<feature type="binding site" evidence="9">
    <location>
        <begin position="13"/>
        <end position="18"/>
    </location>
    <ligand>
        <name>ATP</name>
        <dbReference type="ChEBI" id="CHEBI:30616"/>
    </ligand>
</feature>
<dbReference type="CDD" id="cd03109">
    <property type="entry name" value="DTBS"/>
    <property type="match status" value="1"/>
</dbReference>
<evidence type="ECO:0000256" key="7">
    <source>
        <dbReference type="ARBA" id="ARBA00022842"/>
    </source>
</evidence>
<dbReference type="RefSeq" id="WP_066789873.1">
    <property type="nucleotide sequence ID" value="NZ_CP014806.1"/>
</dbReference>
<dbReference type="HAMAP" id="MF_00336">
    <property type="entry name" value="BioD"/>
    <property type="match status" value="1"/>
</dbReference>
<dbReference type="GO" id="GO:0009102">
    <property type="term" value="P:biotin biosynthetic process"/>
    <property type="evidence" value="ECO:0007669"/>
    <property type="project" value="UniProtKB-UniRule"/>
</dbReference>
<evidence type="ECO:0000256" key="1">
    <source>
        <dbReference type="ARBA" id="ARBA00022490"/>
    </source>
</evidence>
<evidence type="ECO:0000256" key="2">
    <source>
        <dbReference type="ARBA" id="ARBA00022598"/>
    </source>
</evidence>
<comment type="subunit">
    <text evidence="9">Homodimer.</text>
</comment>
<dbReference type="Gene3D" id="3.40.50.300">
    <property type="entry name" value="P-loop containing nucleotide triphosphate hydrolases"/>
    <property type="match status" value="1"/>
</dbReference>
<comment type="cofactor">
    <cofactor evidence="9">
        <name>Mg(2+)</name>
        <dbReference type="ChEBI" id="CHEBI:18420"/>
    </cofactor>
</comment>
<organism evidence="10 11">
    <name type="scientific">Rummeliibacillus stabekisii</name>
    <dbReference type="NCBI Taxonomy" id="241244"/>
    <lineage>
        <taxon>Bacteria</taxon>
        <taxon>Bacillati</taxon>
        <taxon>Bacillota</taxon>
        <taxon>Bacilli</taxon>
        <taxon>Bacillales</taxon>
        <taxon>Caryophanaceae</taxon>
        <taxon>Rummeliibacillus</taxon>
    </lineage>
</organism>
<comment type="catalytic activity">
    <reaction evidence="9">
        <text>(7R,8S)-7,8-diammoniononanoate + CO2 + ATP = (4R,5S)-dethiobiotin + ADP + phosphate + 3 H(+)</text>
        <dbReference type="Rhea" id="RHEA:15805"/>
        <dbReference type="ChEBI" id="CHEBI:15378"/>
        <dbReference type="ChEBI" id="CHEBI:16526"/>
        <dbReference type="ChEBI" id="CHEBI:30616"/>
        <dbReference type="ChEBI" id="CHEBI:43474"/>
        <dbReference type="ChEBI" id="CHEBI:149469"/>
        <dbReference type="ChEBI" id="CHEBI:149473"/>
        <dbReference type="ChEBI" id="CHEBI:456216"/>
        <dbReference type="EC" id="6.3.3.3"/>
    </reaction>
</comment>
<dbReference type="KEGG" id="rst:ATY39_11425"/>
<reference evidence="11" key="2">
    <citation type="submission" date="2016-03" db="EMBL/GenBank/DDBJ databases">
        <authorList>
            <person name="Ploux O."/>
        </authorList>
    </citation>
    <scope>NUCLEOTIDE SEQUENCE [LARGE SCALE GENOMIC DNA]</scope>
    <source>
        <strain evidence="11">PP9</strain>
    </source>
</reference>
<proteinExistence type="inferred from homology"/>
<keyword evidence="7 9" id="KW-0460">Magnesium</keyword>
<keyword evidence="11" id="KW-1185">Reference proteome</keyword>
<evidence type="ECO:0000256" key="3">
    <source>
        <dbReference type="ARBA" id="ARBA00022723"/>
    </source>
</evidence>
<dbReference type="Proteomes" id="UP000076021">
    <property type="component" value="Chromosome"/>
</dbReference>
<dbReference type="PANTHER" id="PTHR43210:SF2">
    <property type="entry name" value="ATP-DEPENDENT DETHIOBIOTIN SYNTHETASE BIOD 2"/>
    <property type="match status" value="1"/>
</dbReference>
<feature type="binding site" evidence="9">
    <location>
        <position position="42"/>
    </location>
    <ligand>
        <name>substrate</name>
    </ligand>
</feature>
<keyword evidence="5 9" id="KW-0093">Biotin biosynthesis</keyword>
<feature type="active site" evidence="9">
    <location>
        <position position="38"/>
    </location>
</feature>
<feature type="binding site" evidence="9">
    <location>
        <begin position="112"/>
        <end position="115"/>
    </location>
    <ligand>
        <name>ATP</name>
        <dbReference type="ChEBI" id="CHEBI:30616"/>
    </ligand>
</feature>
<feature type="binding site" evidence="9">
    <location>
        <begin position="176"/>
        <end position="177"/>
    </location>
    <ligand>
        <name>ATP</name>
        <dbReference type="ChEBI" id="CHEBI:30616"/>
    </ligand>
</feature>
<dbReference type="NCBIfam" id="TIGR00347">
    <property type="entry name" value="bioD"/>
    <property type="match status" value="1"/>
</dbReference>
<comment type="catalytic activity">
    <reaction evidence="8">
        <text>(7R,8S)-8-amino-7-(carboxyamino)nonanoate + ATP = (4R,5S)-dethiobiotin + ADP + phosphate + H(+)</text>
        <dbReference type="Rhea" id="RHEA:63684"/>
        <dbReference type="ChEBI" id="CHEBI:15378"/>
        <dbReference type="ChEBI" id="CHEBI:30616"/>
        <dbReference type="ChEBI" id="CHEBI:43474"/>
        <dbReference type="ChEBI" id="CHEBI:149470"/>
        <dbReference type="ChEBI" id="CHEBI:149473"/>
        <dbReference type="ChEBI" id="CHEBI:456216"/>
    </reaction>
</comment>
<accession>A0A143HE05</accession>
<dbReference type="SUPFAM" id="SSF52540">
    <property type="entry name" value="P-loop containing nucleoside triphosphate hydrolases"/>
    <property type="match status" value="1"/>
</dbReference>
<dbReference type="UniPathway" id="UPA00078">
    <property type="reaction ID" value="UER00161"/>
</dbReference>
<dbReference type="Pfam" id="PF13500">
    <property type="entry name" value="AAA_26"/>
    <property type="match status" value="1"/>
</dbReference>
<evidence type="ECO:0000313" key="10">
    <source>
        <dbReference type="EMBL" id="AMW99977.1"/>
    </source>
</evidence>
<dbReference type="GO" id="GO:0005524">
    <property type="term" value="F:ATP binding"/>
    <property type="evidence" value="ECO:0007669"/>
    <property type="project" value="UniProtKB-UniRule"/>
</dbReference>
<evidence type="ECO:0000313" key="11">
    <source>
        <dbReference type="Proteomes" id="UP000076021"/>
    </source>
</evidence>
<evidence type="ECO:0000256" key="6">
    <source>
        <dbReference type="ARBA" id="ARBA00022840"/>
    </source>
</evidence>
<sequence length="239" mass="26944">MGKSIFITGTGTEIGKTISTGFLFFALNKLGIKTTVFKPFQTGLIKETNTYPDLDWFSTVTGIKNAGFYTFEAETSPHLAIKLQGGAMDVDIESILQRMKDLEKENDIVLVEGAGGLAVPLIERENDFYMTKDFINEANIPAILVSRSGLGSIHDVLTTNEYAEQYNVPIKSIIFNSFEETNIIHQDNLNTLQRIVQLPIFTLPFLENVKDELEDHSVCCIQSKTFKQQLEEVFLYEFH</sequence>
<dbReference type="InterPro" id="IPR004472">
    <property type="entry name" value="DTB_synth_BioD"/>
</dbReference>
<feature type="binding site" evidence="9">
    <location>
        <begin position="204"/>
        <end position="206"/>
    </location>
    <ligand>
        <name>ATP</name>
        <dbReference type="ChEBI" id="CHEBI:30616"/>
    </ligand>
</feature>
<dbReference type="STRING" id="241244.ATY39_11425"/>
<dbReference type="InterPro" id="IPR027417">
    <property type="entry name" value="P-loop_NTPase"/>
</dbReference>
<dbReference type="GO" id="GO:0004141">
    <property type="term" value="F:dethiobiotin synthase activity"/>
    <property type="evidence" value="ECO:0007669"/>
    <property type="project" value="UniProtKB-UniRule"/>
</dbReference>
<keyword evidence="2 9" id="KW-0436">Ligase</keyword>
<gene>
    <name evidence="9" type="primary">bioD</name>
    <name evidence="10" type="ORF">ATY39_11425</name>
</gene>
<name>A0A143HE05_9BACL</name>
<dbReference type="GO" id="GO:0000287">
    <property type="term" value="F:magnesium ion binding"/>
    <property type="evidence" value="ECO:0007669"/>
    <property type="project" value="UniProtKB-UniRule"/>
</dbReference>
<reference evidence="10 11" key="1">
    <citation type="journal article" date="2016" name="Genome Announc.">
        <title>Whole-Genome Sequence of Rummeliibacillus stabekisii Strain PP9 Isolated from Antarctic Soil.</title>
        <authorList>
            <person name="da Mota F.F."/>
            <person name="Vollu R.E."/>
            <person name="Jurelevicius D."/>
            <person name="Seldin L."/>
        </authorList>
    </citation>
    <scope>NUCLEOTIDE SEQUENCE [LARGE SCALE GENOMIC DNA]</scope>
    <source>
        <strain evidence="10 11">PP9</strain>
    </source>
</reference>
<evidence type="ECO:0000256" key="8">
    <source>
        <dbReference type="ARBA" id="ARBA00047386"/>
    </source>
</evidence>
<comment type="similarity">
    <text evidence="9">Belongs to the dethiobiotin synthetase family.</text>
</comment>
<dbReference type="PANTHER" id="PTHR43210">
    <property type="entry name" value="DETHIOBIOTIN SYNTHETASE"/>
    <property type="match status" value="1"/>
</dbReference>
<feature type="binding site" evidence="9">
    <location>
        <position position="112"/>
    </location>
    <ligand>
        <name>Mg(2+)</name>
        <dbReference type="ChEBI" id="CHEBI:18420"/>
    </ligand>
</feature>
<dbReference type="OrthoDB" id="9802097at2"/>